<dbReference type="GO" id="GO:0005085">
    <property type="term" value="F:guanyl-nucleotide exchange factor activity"/>
    <property type="evidence" value="ECO:0007669"/>
    <property type="project" value="UniProtKB-KW"/>
</dbReference>
<keyword evidence="6" id="KW-0677">Repeat</keyword>
<dbReference type="CDD" id="cd00160">
    <property type="entry name" value="RhoGEF"/>
    <property type="match status" value="1"/>
</dbReference>
<keyword evidence="8" id="KW-0862">Zinc</keyword>
<dbReference type="PANTHER" id="PTHR12673:SF82">
    <property type="entry name" value="FYVE, RHOGEF AND PH DOMAIN-CONTAINING PROTEIN 2"/>
    <property type="match status" value="1"/>
</dbReference>
<keyword evidence="7" id="KW-0863">Zinc-finger</keyword>
<comment type="subcellular location">
    <subcellularLocation>
        <location evidence="1">Cytoplasm</location>
        <location evidence="1">Cytoskeleton</location>
    </subcellularLocation>
</comment>
<evidence type="ECO:0000256" key="4">
    <source>
        <dbReference type="ARBA" id="ARBA00022658"/>
    </source>
</evidence>
<dbReference type="SMART" id="SM00325">
    <property type="entry name" value="RhoGEF"/>
    <property type="match status" value="1"/>
</dbReference>
<dbReference type="SUPFAM" id="SSF48065">
    <property type="entry name" value="DBL homology domain (DH-domain)"/>
    <property type="match status" value="1"/>
</dbReference>
<dbReference type="SUPFAM" id="SSF57903">
    <property type="entry name" value="FYVE/PHD zinc finger"/>
    <property type="match status" value="1"/>
</dbReference>
<dbReference type="GO" id="GO:0008270">
    <property type="term" value="F:zinc ion binding"/>
    <property type="evidence" value="ECO:0007669"/>
    <property type="project" value="UniProtKB-KW"/>
</dbReference>
<dbReference type="InterPro" id="IPR011993">
    <property type="entry name" value="PH-like_dom_sf"/>
</dbReference>
<evidence type="ECO:0000256" key="2">
    <source>
        <dbReference type="ARBA" id="ARBA00022490"/>
    </source>
</evidence>
<dbReference type="Proteomes" id="UP000694382">
    <property type="component" value="Chromosome 26"/>
</dbReference>
<dbReference type="FunFam" id="3.30.40.10:FF:000061">
    <property type="entry name" value="FYVE, RhoGEF and PH domain containing 1"/>
    <property type="match status" value="1"/>
</dbReference>
<evidence type="ECO:0000256" key="6">
    <source>
        <dbReference type="ARBA" id="ARBA00022737"/>
    </source>
</evidence>
<dbReference type="GO" id="GO:0005737">
    <property type="term" value="C:cytoplasm"/>
    <property type="evidence" value="ECO:0007669"/>
    <property type="project" value="TreeGrafter"/>
</dbReference>
<keyword evidence="3" id="KW-0597">Phosphoprotein</keyword>
<keyword evidence="4" id="KW-0344">Guanine-nucleotide releasing factor</keyword>
<dbReference type="Pfam" id="PF01363">
    <property type="entry name" value="FYVE"/>
    <property type="match status" value="1"/>
</dbReference>
<dbReference type="GO" id="GO:0005856">
    <property type="term" value="C:cytoskeleton"/>
    <property type="evidence" value="ECO:0007669"/>
    <property type="project" value="UniProtKB-SubCell"/>
</dbReference>
<dbReference type="Gene3D" id="2.30.29.30">
    <property type="entry name" value="Pleckstrin-homology domain (PH domain)/Phosphotyrosine-binding domain (PTB)"/>
    <property type="match status" value="1"/>
</dbReference>
<dbReference type="Pfam" id="PF00621">
    <property type="entry name" value="RhoGEF"/>
    <property type="match status" value="1"/>
</dbReference>
<evidence type="ECO:0000256" key="3">
    <source>
        <dbReference type="ARBA" id="ARBA00022553"/>
    </source>
</evidence>
<organism evidence="10 11">
    <name type="scientific">Geospiza parvula</name>
    <name type="common">Small tree-finch</name>
    <name type="synonym">Camarhynchus parvulus</name>
    <dbReference type="NCBI Taxonomy" id="87175"/>
    <lineage>
        <taxon>Eukaryota</taxon>
        <taxon>Metazoa</taxon>
        <taxon>Chordata</taxon>
        <taxon>Craniata</taxon>
        <taxon>Vertebrata</taxon>
        <taxon>Euteleostomi</taxon>
        <taxon>Archelosauria</taxon>
        <taxon>Archosauria</taxon>
        <taxon>Dinosauria</taxon>
        <taxon>Saurischia</taxon>
        <taxon>Theropoda</taxon>
        <taxon>Coelurosauria</taxon>
        <taxon>Aves</taxon>
        <taxon>Neognathae</taxon>
        <taxon>Neoaves</taxon>
        <taxon>Telluraves</taxon>
        <taxon>Australaves</taxon>
        <taxon>Passeriformes</taxon>
        <taxon>Thraupidae</taxon>
        <taxon>Camarhynchus</taxon>
    </lineage>
</organism>
<dbReference type="GO" id="GO:0007010">
    <property type="term" value="P:cytoskeleton organization"/>
    <property type="evidence" value="ECO:0007669"/>
    <property type="project" value="TreeGrafter"/>
</dbReference>
<name>A0A8C3MND3_GEOPR</name>
<dbReference type="InterPro" id="IPR013083">
    <property type="entry name" value="Znf_RING/FYVE/PHD"/>
</dbReference>
<dbReference type="GO" id="GO:0046847">
    <property type="term" value="P:filopodium assembly"/>
    <property type="evidence" value="ECO:0007669"/>
    <property type="project" value="TreeGrafter"/>
</dbReference>
<dbReference type="InterPro" id="IPR055251">
    <property type="entry name" value="SOS1_NGEF_PH"/>
</dbReference>
<evidence type="ECO:0000313" key="10">
    <source>
        <dbReference type="Ensembl" id="ENSCPVP00000005993.1"/>
    </source>
</evidence>
<evidence type="ECO:0000256" key="8">
    <source>
        <dbReference type="ARBA" id="ARBA00022833"/>
    </source>
</evidence>
<dbReference type="SUPFAM" id="SSF50729">
    <property type="entry name" value="PH domain-like"/>
    <property type="match status" value="1"/>
</dbReference>
<evidence type="ECO:0000313" key="11">
    <source>
        <dbReference type="Proteomes" id="UP000694382"/>
    </source>
</evidence>
<dbReference type="InterPro" id="IPR017455">
    <property type="entry name" value="Znf_FYVE-rel"/>
</dbReference>
<dbReference type="Ensembl" id="ENSCPVT00000006222.2">
    <property type="protein sequence ID" value="ENSCPVP00000005993.1"/>
    <property type="gene ID" value="ENSCPVG00000004338.2"/>
</dbReference>
<keyword evidence="11" id="KW-1185">Reference proteome</keyword>
<dbReference type="InterPro" id="IPR000219">
    <property type="entry name" value="DH_dom"/>
</dbReference>
<evidence type="ECO:0000256" key="5">
    <source>
        <dbReference type="ARBA" id="ARBA00022723"/>
    </source>
</evidence>
<accession>A0A8C3MND3</accession>
<reference evidence="10" key="2">
    <citation type="submission" date="2025-08" db="UniProtKB">
        <authorList>
            <consortium name="Ensembl"/>
        </authorList>
    </citation>
    <scope>IDENTIFICATION</scope>
</reference>
<evidence type="ECO:0000256" key="1">
    <source>
        <dbReference type="ARBA" id="ARBA00004245"/>
    </source>
</evidence>
<keyword evidence="9" id="KW-0206">Cytoskeleton</keyword>
<dbReference type="AlphaFoldDB" id="A0A8C3MND3"/>
<dbReference type="InterPro" id="IPR035899">
    <property type="entry name" value="DBL_dom_sf"/>
</dbReference>
<proteinExistence type="predicted"/>
<dbReference type="CDD" id="cd15741">
    <property type="entry name" value="FYVE_FGD1_2_4"/>
    <property type="match status" value="1"/>
</dbReference>
<dbReference type="PROSITE" id="PS50178">
    <property type="entry name" value="ZF_FYVE"/>
    <property type="match status" value="1"/>
</dbReference>
<sequence length="463" mass="53202">MKEAKTGKTVPEEVVKMIFSNISSIYQFHAEFFLPELQKRMEDWHHNPRIGDVIQKLAPFLKMYGEYVKNFDKAVELITAWSEKSPPFQELIADIQKRKVCANLTLQHHMLEPVQRIPRYELLLKDYVRKLPPQSPDRGDAEKALEMIFMVAKHSNAAIAEMERLQNLWVVYQRLGLEDDIVDPSNELIKEGPIQKISTRNNSTSEKYLFLFNNMLLYCVPKVIQVGAEFQVHLRMDVGGMKVRELKDAEFPHTFLVSGKQRTLELQAFQDAIDRKEKRSETFKTAAEDTQTVLSHPQAEELGRRAPQWVRDNLVTMCMRCREPFNAITRRRHHCRACGYVVCARCSDYKAELQYDGNRPNRVCQECFIFLTGHTVLEDREGKHRGILEVRAAEVSSRSLLCSSLQLLDKNGKGGTRGWFVIPQDDPLVLYIYAAPQVRPGSNVPHGDILLCPRDIPGHPGTS</sequence>
<evidence type="ECO:0000256" key="7">
    <source>
        <dbReference type="ARBA" id="ARBA00022771"/>
    </source>
</evidence>
<dbReference type="Gene3D" id="1.20.900.10">
    <property type="entry name" value="Dbl homology (DH) domain"/>
    <property type="match status" value="1"/>
</dbReference>
<keyword evidence="5" id="KW-0479">Metal-binding</keyword>
<dbReference type="InterPro" id="IPR000306">
    <property type="entry name" value="Znf_FYVE"/>
</dbReference>
<reference evidence="10" key="3">
    <citation type="submission" date="2025-09" db="UniProtKB">
        <authorList>
            <consortium name="Ensembl"/>
        </authorList>
    </citation>
    <scope>IDENTIFICATION</scope>
</reference>
<dbReference type="InterPro" id="IPR011011">
    <property type="entry name" value="Znf_FYVE_PHD"/>
</dbReference>
<reference evidence="10" key="1">
    <citation type="submission" date="2020-02" db="EMBL/GenBank/DDBJ databases">
        <authorList>
            <person name="Enbody D E."/>
            <person name="Pettersson E M."/>
        </authorList>
    </citation>
    <scope>NUCLEOTIDE SEQUENCE [LARGE SCALE GENOMIC DNA]</scope>
</reference>
<keyword evidence="2" id="KW-0963">Cytoplasm</keyword>
<dbReference type="Pfam" id="PF22697">
    <property type="entry name" value="SOS1_NGEF_PH"/>
    <property type="match status" value="1"/>
</dbReference>
<dbReference type="PANTHER" id="PTHR12673">
    <property type="entry name" value="FACIOGENITAL DYSPLASIA PROTEIN"/>
    <property type="match status" value="1"/>
</dbReference>
<dbReference type="SMART" id="SM00064">
    <property type="entry name" value="FYVE"/>
    <property type="match status" value="1"/>
</dbReference>
<dbReference type="Gene3D" id="3.30.40.10">
    <property type="entry name" value="Zinc/RING finger domain, C3HC4 (zinc finger)"/>
    <property type="match status" value="1"/>
</dbReference>
<dbReference type="InterPro" id="IPR051092">
    <property type="entry name" value="FYVE_RhoGEF_PH"/>
</dbReference>
<evidence type="ECO:0000256" key="9">
    <source>
        <dbReference type="ARBA" id="ARBA00023212"/>
    </source>
</evidence>
<protein>
    <submittedName>
        <fullName evidence="10">Uncharacterized protein</fullName>
    </submittedName>
</protein>
<dbReference type="PROSITE" id="PS50010">
    <property type="entry name" value="DH_2"/>
    <property type="match status" value="1"/>
</dbReference>